<dbReference type="Pfam" id="PF09424">
    <property type="entry name" value="YqeY"/>
    <property type="match status" value="1"/>
</dbReference>
<sequence length="151" mass="16368">MTIAERIDSELKDAMRAKDAGKLGVLRMLKSAVKYAAIEKSGAEGQLDDAEAMQVIRKQVKQRQDSIESFEKGGRPELATKEKEELAMLSAYLPQQMSSDELAAAVREAITEAGATSRAQMGLVMKALQTKLAGRADGKTLSQEVQRQLAG</sequence>
<dbReference type="PANTHER" id="PTHR28055:SF1">
    <property type="entry name" value="ALTERED INHERITANCE OF MITOCHONDRIA PROTEIN 41, MITOCHONDRIAL"/>
    <property type="match status" value="1"/>
</dbReference>
<dbReference type="Gene3D" id="1.10.10.410">
    <property type="match status" value="1"/>
</dbReference>
<dbReference type="InterPro" id="IPR003789">
    <property type="entry name" value="Asn/Gln_tRNA_amidoTrase-B-like"/>
</dbReference>
<name>A0A6J4IXZ3_9BACT</name>
<dbReference type="SUPFAM" id="SSF89095">
    <property type="entry name" value="GatB/YqeY motif"/>
    <property type="match status" value="1"/>
</dbReference>
<dbReference type="PANTHER" id="PTHR28055">
    <property type="entry name" value="ALTERED INHERITANCE OF MITOCHONDRIA PROTEIN 41, MITOCHONDRIAL"/>
    <property type="match status" value="1"/>
</dbReference>
<dbReference type="Gene3D" id="1.10.1510.10">
    <property type="entry name" value="Uncharacterised protein YqeY/AIM41 PF09424, N-terminal domain"/>
    <property type="match status" value="1"/>
</dbReference>
<protein>
    <submittedName>
        <fullName evidence="1">Transamidase GatB domain protein</fullName>
    </submittedName>
</protein>
<dbReference type="InterPro" id="IPR042184">
    <property type="entry name" value="YqeY/Aim41_N"/>
</dbReference>
<reference evidence="1" key="1">
    <citation type="submission" date="2020-02" db="EMBL/GenBank/DDBJ databases">
        <authorList>
            <person name="Meier V. D."/>
        </authorList>
    </citation>
    <scope>NUCLEOTIDE SEQUENCE</scope>
    <source>
        <strain evidence="1">AVDCRST_MAG42</strain>
    </source>
</reference>
<accession>A0A6J4IXZ3</accession>
<gene>
    <name evidence="1" type="ORF">AVDCRST_MAG42-2876</name>
</gene>
<dbReference type="EMBL" id="CADCTA010000103">
    <property type="protein sequence ID" value="CAA9263856.1"/>
    <property type="molecule type" value="Genomic_DNA"/>
</dbReference>
<dbReference type="AlphaFoldDB" id="A0A6J4IXZ3"/>
<organism evidence="1">
    <name type="scientific">uncultured Chthoniobacterales bacterium</name>
    <dbReference type="NCBI Taxonomy" id="1836801"/>
    <lineage>
        <taxon>Bacteria</taxon>
        <taxon>Pseudomonadati</taxon>
        <taxon>Verrucomicrobiota</taxon>
        <taxon>Spartobacteria</taxon>
        <taxon>Chthoniobacterales</taxon>
        <taxon>environmental samples</taxon>
    </lineage>
</organism>
<proteinExistence type="predicted"/>
<evidence type="ECO:0000313" key="1">
    <source>
        <dbReference type="EMBL" id="CAA9263856.1"/>
    </source>
</evidence>
<dbReference type="InterPro" id="IPR019004">
    <property type="entry name" value="YqeY/Aim41"/>
</dbReference>
<dbReference type="InterPro" id="IPR023168">
    <property type="entry name" value="GatB_Yqey_C_2"/>
</dbReference>
<dbReference type="GO" id="GO:0016884">
    <property type="term" value="F:carbon-nitrogen ligase activity, with glutamine as amido-N-donor"/>
    <property type="evidence" value="ECO:0007669"/>
    <property type="project" value="InterPro"/>
</dbReference>